<dbReference type="PANTHER" id="PTHR30605:SF0">
    <property type="entry name" value="ANHYDRO-N-ACETYLMURAMIC ACID KINASE"/>
    <property type="match status" value="1"/>
</dbReference>
<protein>
    <recommendedName>
        <fullName evidence="2">Anhydro-N-acetylmuramic acid kinase</fullName>
        <ecNumber evidence="2">2.7.1.170</ecNumber>
    </recommendedName>
    <alternativeName>
        <fullName evidence="2">AnhMurNAc kinase</fullName>
    </alternativeName>
</protein>
<reference evidence="4" key="2">
    <citation type="journal article" date="2020" name="Microorganisms">
        <title>Osmotic Adaptation and Compatible Solute Biosynthesis of Phototrophic Bacteria as Revealed from Genome Analyses.</title>
        <authorList>
            <person name="Imhoff J.F."/>
            <person name="Rahn T."/>
            <person name="Kunzel S."/>
            <person name="Keller A."/>
            <person name="Neulinger S.C."/>
        </authorList>
    </citation>
    <scope>NUCLEOTIDE SEQUENCE</scope>
    <source>
        <strain evidence="4">LMG 28126</strain>
    </source>
</reference>
<dbReference type="EC" id="2.7.1.170" evidence="2"/>
<accession>A0A934TLB5</accession>
<dbReference type="Gene3D" id="3.30.420.40">
    <property type="match status" value="2"/>
</dbReference>
<comment type="pathway">
    <text evidence="2">Amino-sugar metabolism; 1,6-anhydro-N-acetylmuramate degradation.</text>
</comment>
<dbReference type="Pfam" id="PF03702">
    <property type="entry name" value="AnmK"/>
    <property type="match status" value="1"/>
</dbReference>
<dbReference type="RefSeq" id="WP_201157703.1">
    <property type="nucleotide sequence ID" value="NZ_NHSD01000282.1"/>
</dbReference>
<dbReference type="GO" id="GO:0005524">
    <property type="term" value="F:ATP binding"/>
    <property type="evidence" value="ECO:0007669"/>
    <property type="project" value="UniProtKB-UniRule"/>
</dbReference>
<dbReference type="GO" id="GO:0016301">
    <property type="term" value="F:kinase activity"/>
    <property type="evidence" value="ECO:0007669"/>
    <property type="project" value="UniProtKB-KW"/>
</dbReference>
<name>A0A934TLB5_9RHOB</name>
<keyword evidence="2" id="KW-0808">Transferase</keyword>
<dbReference type="InterPro" id="IPR005338">
    <property type="entry name" value="Anhydro_N_Ac-Mur_kinase"/>
</dbReference>
<evidence type="ECO:0000256" key="2">
    <source>
        <dbReference type="HAMAP-Rule" id="MF_01270"/>
    </source>
</evidence>
<dbReference type="GO" id="GO:0097175">
    <property type="term" value="P:1,6-anhydro-N-acetyl-beta-muramic acid catabolic process"/>
    <property type="evidence" value="ECO:0007669"/>
    <property type="project" value="UniProtKB-UniRule"/>
</dbReference>
<keyword evidence="2" id="KW-0547">Nucleotide-binding</keyword>
<evidence type="ECO:0000256" key="3">
    <source>
        <dbReference type="SAM" id="MobiDB-lite"/>
    </source>
</evidence>
<sequence>MGQTQGAPVWALGTMSGTSLDGVDACLVRTDGVHIHDIGPGGYRPYSGSERAVLRAALGLWPGDPGVAEAAAVVEDAHAALLAPLLARHPEVRLVGFHGQTLAHDPAGRGTHQAGCGARLAARLGCPVAWDFRTADVAAGGQGAPLAPFYHFACVARAGATVPVAMLNLGGVGNLTWVDPSAPDPGAPGALVAFDTGPANAPLDDLMAARRGGVQDTDGVLAASGRVAEGVLQRLLTAPYLRQPPPKSLDRNDFPDLLPALADLSDADALATATAFSAACVAAGLAHLPQPPARLLVTGGGRHNPTLVTMLAQRCACPVAPVESIGLDGDLLEAQAFAHLAVRVSRGLPLSAPGTTGVPAPCAGGRLSRPAPLPAAPGARAASPSAGQERSRP</sequence>
<feature type="compositionally biased region" description="Low complexity" evidence="3">
    <location>
        <begin position="365"/>
        <end position="387"/>
    </location>
</feature>
<comment type="caution">
    <text evidence="4">The sequence shown here is derived from an EMBL/GenBank/DDBJ whole genome shotgun (WGS) entry which is preliminary data.</text>
</comment>
<comment type="similarity">
    <text evidence="2">Belongs to the anhydro-N-acetylmuramic acid kinase family.</text>
</comment>
<feature type="region of interest" description="Disordered" evidence="3">
    <location>
        <begin position="353"/>
        <end position="393"/>
    </location>
</feature>
<organism evidence="4 5">
    <name type="scientific">Rhodobaculum claviforme</name>
    <dbReference type="NCBI Taxonomy" id="1549854"/>
    <lineage>
        <taxon>Bacteria</taxon>
        <taxon>Pseudomonadati</taxon>
        <taxon>Pseudomonadota</taxon>
        <taxon>Alphaproteobacteria</taxon>
        <taxon>Rhodobacterales</taxon>
        <taxon>Paracoccaceae</taxon>
        <taxon>Rhodobaculum</taxon>
    </lineage>
</organism>
<dbReference type="GO" id="GO:0016773">
    <property type="term" value="F:phosphotransferase activity, alcohol group as acceptor"/>
    <property type="evidence" value="ECO:0007669"/>
    <property type="project" value="UniProtKB-UniRule"/>
</dbReference>
<keyword evidence="5" id="KW-1185">Reference proteome</keyword>
<gene>
    <name evidence="2" type="primary">anmK</name>
    <name evidence="4" type="ORF">CCR87_11545</name>
</gene>
<keyword evidence="1 2" id="KW-0119">Carbohydrate metabolism</keyword>
<keyword evidence="2" id="KW-0067">ATP-binding</keyword>
<dbReference type="GO" id="GO:0009254">
    <property type="term" value="P:peptidoglycan turnover"/>
    <property type="evidence" value="ECO:0007669"/>
    <property type="project" value="UniProtKB-UniRule"/>
</dbReference>
<evidence type="ECO:0000313" key="5">
    <source>
        <dbReference type="Proteomes" id="UP000706333"/>
    </source>
</evidence>
<dbReference type="SUPFAM" id="SSF53067">
    <property type="entry name" value="Actin-like ATPase domain"/>
    <property type="match status" value="1"/>
</dbReference>
<dbReference type="PANTHER" id="PTHR30605">
    <property type="entry name" value="ANHYDRO-N-ACETYLMURAMIC ACID KINASE"/>
    <property type="match status" value="1"/>
</dbReference>
<feature type="binding site" evidence="2">
    <location>
        <begin position="17"/>
        <end position="24"/>
    </location>
    <ligand>
        <name>ATP</name>
        <dbReference type="ChEBI" id="CHEBI:30616"/>
    </ligand>
</feature>
<dbReference type="Proteomes" id="UP000706333">
    <property type="component" value="Unassembled WGS sequence"/>
</dbReference>
<dbReference type="NCBIfam" id="NF007141">
    <property type="entry name" value="PRK09585.1-5"/>
    <property type="match status" value="1"/>
</dbReference>
<comment type="function">
    <text evidence="2">Catalyzes the specific phosphorylation of 1,6-anhydro-N-acetylmuramic acid (anhMurNAc) with the simultaneous cleavage of the 1,6-anhydro ring, generating MurNAc-6-P. Is required for the utilization of anhMurNAc either imported from the medium or derived from its own cell wall murein, and thus plays a role in cell wall recycling.</text>
</comment>
<dbReference type="AlphaFoldDB" id="A0A934TLB5"/>
<dbReference type="InterPro" id="IPR043129">
    <property type="entry name" value="ATPase_NBD"/>
</dbReference>
<evidence type="ECO:0000256" key="1">
    <source>
        <dbReference type="ARBA" id="ARBA00023277"/>
    </source>
</evidence>
<reference evidence="4" key="1">
    <citation type="submission" date="2017-05" db="EMBL/GenBank/DDBJ databases">
        <authorList>
            <person name="Imhoff J.F."/>
            <person name="Rahn T."/>
            <person name="Kuenzel S."/>
            <person name="Neulinger S.C."/>
        </authorList>
    </citation>
    <scope>NUCLEOTIDE SEQUENCE</scope>
    <source>
        <strain evidence="4">LMG 28126</strain>
    </source>
</reference>
<proteinExistence type="inferred from homology"/>
<dbReference type="HAMAP" id="MF_01270">
    <property type="entry name" value="AnhMurNAc_kinase"/>
    <property type="match status" value="1"/>
</dbReference>
<comment type="catalytic activity">
    <reaction evidence="2">
        <text>1,6-anhydro-N-acetyl-beta-muramate + ATP + H2O = N-acetyl-D-muramate 6-phosphate + ADP + H(+)</text>
        <dbReference type="Rhea" id="RHEA:24952"/>
        <dbReference type="ChEBI" id="CHEBI:15377"/>
        <dbReference type="ChEBI" id="CHEBI:15378"/>
        <dbReference type="ChEBI" id="CHEBI:30616"/>
        <dbReference type="ChEBI" id="CHEBI:58690"/>
        <dbReference type="ChEBI" id="CHEBI:58722"/>
        <dbReference type="ChEBI" id="CHEBI:456216"/>
        <dbReference type="EC" id="2.7.1.170"/>
    </reaction>
</comment>
<dbReference type="EMBL" id="NHSD01000282">
    <property type="protein sequence ID" value="MBK5927952.1"/>
    <property type="molecule type" value="Genomic_DNA"/>
</dbReference>
<dbReference type="GO" id="GO:0006040">
    <property type="term" value="P:amino sugar metabolic process"/>
    <property type="evidence" value="ECO:0007669"/>
    <property type="project" value="InterPro"/>
</dbReference>
<evidence type="ECO:0000313" key="4">
    <source>
        <dbReference type="EMBL" id="MBK5927952.1"/>
    </source>
</evidence>
<keyword evidence="2 4" id="KW-0418">Kinase</keyword>
<comment type="pathway">
    <text evidence="2">Cell wall biogenesis; peptidoglycan recycling.</text>
</comment>